<evidence type="ECO:0000256" key="2">
    <source>
        <dbReference type="ARBA" id="ARBA00022723"/>
    </source>
</evidence>
<feature type="domain" description="PPM-type phosphatase" evidence="6">
    <location>
        <begin position="1"/>
        <end position="257"/>
    </location>
</feature>
<sequence>DGQGPLYLMGVFDGHGKYGHEVSDIATNRLPGHISSQEVHPSTDPKKALQDAFQKMDDDIFAKMGSQVEYSGSTGVVVLLDHGKRLLTTANVGDSRAVIGQKSADARSPRWSAVALTADLKPELPEERERIELTGGTVAQFKDDRTGEECGPFRVWDGPGLEKPGLAVSRSLGDGAARDLGVIAEPVVTSHKLRPEDQFLLIATDGLWDSVSNEEAVRIVAKFIHMPKVALKALTETVRRIEGNELVDDTTMLLVVFN</sequence>
<name>A0A813LR54_POLGL</name>
<dbReference type="GO" id="GO:0016020">
    <property type="term" value="C:membrane"/>
    <property type="evidence" value="ECO:0007669"/>
    <property type="project" value="UniProtKB-SubCell"/>
</dbReference>
<protein>
    <recommendedName>
        <fullName evidence="6">PPM-type phosphatase domain-containing protein</fullName>
    </recommendedName>
</protein>
<evidence type="ECO:0000259" key="6">
    <source>
        <dbReference type="PROSITE" id="PS51746"/>
    </source>
</evidence>
<reference evidence="7" key="1">
    <citation type="submission" date="2021-02" db="EMBL/GenBank/DDBJ databases">
        <authorList>
            <person name="Dougan E. K."/>
            <person name="Rhodes N."/>
            <person name="Thang M."/>
            <person name="Chan C."/>
        </authorList>
    </citation>
    <scope>NUCLEOTIDE SEQUENCE</scope>
</reference>
<proteinExistence type="inferred from homology"/>
<dbReference type="PANTHER" id="PTHR47992">
    <property type="entry name" value="PROTEIN PHOSPHATASE"/>
    <property type="match status" value="1"/>
</dbReference>
<dbReference type="InterPro" id="IPR000222">
    <property type="entry name" value="PP2C_BS"/>
</dbReference>
<dbReference type="PROSITE" id="PS51746">
    <property type="entry name" value="PPM_2"/>
    <property type="match status" value="1"/>
</dbReference>
<evidence type="ECO:0000313" key="7">
    <source>
        <dbReference type="EMBL" id="CAE8736305.1"/>
    </source>
</evidence>
<dbReference type="GO" id="GO:0004722">
    <property type="term" value="F:protein serine/threonine phosphatase activity"/>
    <property type="evidence" value="ECO:0007669"/>
    <property type="project" value="InterPro"/>
</dbReference>
<accession>A0A813LR54</accession>
<comment type="caution">
    <text evidence="7">The sequence shown here is derived from an EMBL/GenBank/DDBJ whole genome shotgun (WGS) entry which is preliminary data.</text>
</comment>
<dbReference type="Gene3D" id="3.60.40.10">
    <property type="entry name" value="PPM-type phosphatase domain"/>
    <property type="match status" value="1"/>
</dbReference>
<evidence type="ECO:0000256" key="5">
    <source>
        <dbReference type="RuleBase" id="RU003465"/>
    </source>
</evidence>
<dbReference type="AlphaFoldDB" id="A0A813LR54"/>
<dbReference type="InterPro" id="IPR015655">
    <property type="entry name" value="PP2C"/>
</dbReference>
<dbReference type="CDD" id="cd00143">
    <property type="entry name" value="PP2Cc"/>
    <property type="match status" value="1"/>
</dbReference>
<evidence type="ECO:0000256" key="4">
    <source>
        <dbReference type="ARBA" id="ARBA00022912"/>
    </source>
</evidence>
<feature type="non-terminal residue" evidence="7">
    <location>
        <position position="258"/>
    </location>
</feature>
<keyword evidence="3 5" id="KW-0378">Hydrolase</keyword>
<evidence type="ECO:0000313" key="8">
    <source>
        <dbReference type="Proteomes" id="UP000626109"/>
    </source>
</evidence>
<dbReference type="SUPFAM" id="SSF81606">
    <property type="entry name" value="PP2C-like"/>
    <property type="match status" value="1"/>
</dbReference>
<keyword evidence="2" id="KW-0479">Metal-binding</keyword>
<gene>
    <name evidence="7" type="ORF">PGLA2088_LOCUS48257</name>
</gene>
<dbReference type="GO" id="GO:0046872">
    <property type="term" value="F:metal ion binding"/>
    <property type="evidence" value="ECO:0007669"/>
    <property type="project" value="UniProtKB-KW"/>
</dbReference>
<organism evidence="7 8">
    <name type="scientific">Polarella glacialis</name>
    <name type="common">Dinoflagellate</name>
    <dbReference type="NCBI Taxonomy" id="89957"/>
    <lineage>
        <taxon>Eukaryota</taxon>
        <taxon>Sar</taxon>
        <taxon>Alveolata</taxon>
        <taxon>Dinophyceae</taxon>
        <taxon>Suessiales</taxon>
        <taxon>Suessiaceae</taxon>
        <taxon>Polarella</taxon>
    </lineage>
</organism>
<dbReference type="EMBL" id="CAJNNW010036644">
    <property type="protein sequence ID" value="CAE8736305.1"/>
    <property type="molecule type" value="Genomic_DNA"/>
</dbReference>
<dbReference type="SMART" id="SM00332">
    <property type="entry name" value="PP2Cc"/>
    <property type="match status" value="1"/>
</dbReference>
<dbReference type="Pfam" id="PF00481">
    <property type="entry name" value="PP2C"/>
    <property type="match status" value="1"/>
</dbReference>
<dbReference type="InterPro" id="IPR036457">
    <property type="entry name" value="PPM-type-like_dom_sf"/>
</dbReference>
<dbReference type="Proteomes" id="UP000626109">
    <property type="component" value="Unassembled WGS sequence"/>
</dbReference>
<dbReference type="InterPro" id="IPR001932">
    <property type="entry name" value="PPM-type_phosphatase-like_dom"/>
</dbReference>
<keyword evidence="4 5" id="KW-0904">Protein phosphatase</keyword>
<dbReference type="PROSITE" id="PS01032">
    <property type="entry name" value="PPM_1"/>
    <property type="match status" value="1"/>
</dbReference>
<evidence type="ECO:0000256" key="3">
    <source>
        <dbReference type="ARBA" id="ARBA00022801"/>
    </source>
</evidence>
<evidence type="ECO:0000256" key="1">
    <source>
        <dbReference type="ARBA" id="ARBA00004170"/>
    </source>
</evidence>
<comment type="similarity">
    <text evidence="5">Belongs to the PP2C family.</text>
</comment>
<comment type="subcellular location">
    <subcellularLocation>
        <location evidence="1">Membrane</location>
        <topology evidence="1">Peripheral membrane protein</topology>
    </subcellularLocation>
</comment>